<proteinExistence type="inferred from homology"/>
<keyword evidence="6" id="KW-0479">Metal-binding</keyword>
<dbReference type="RefSeq" id="WP_111341038.1">
    <property type="nucleotide sequence ID" value="NZ_QLII01000001.1"/>
</dbReference>
<dbReference type="InterPro" id="IPR038418">
    <property type="entry name" value="6-PTP_synth/QueD_sf"/>
</dbReference>
<dbReference type="Gene3D" id="3.30.479.10">
    <property type="entry name" value="6-pyruvoyl tetrahydropterin synthase/QueD"/>
    <property type="match status" value="1"/>
</dbReference>
<dbReference type="EMBL" id="QLII01000001">
    <property type="protein sequence ID" value="RAI74168.1"/>
    <property type="molecule type" value="Genomic_DNA"/>
</dbReference>
<evidence type="ECO:0000256" key="6">
    <source>
        <dbReference type="ARBA" id="ARBA00022723"/>
    </source>
</evidence>
<accession>A0A327NNG8</accession>
<evidence type="ECO:0000256" key="4">
    <source>
        <dbReference type="ARBA" id="ARBA00012982"/>
    </source>
</evidence>
<dbReference type="InterPro" id="IPR007115">
    <property type="entry name" value="6-PTP_synth/QueD"/>
</dbReference>
<evidence type="ECO:0000256" key="10">
    <source>
        <dbReference type="ARBA" id="ARBA00048807"/>
    </source>
</evidence>
<dbReference type="EC" id="4.1.2.50" evidence="4"/>
<dbReference type="UniPathway" id="UPA00391"/>
<comment type="pathway">
    <text evidence="2">Purine metabolism; 7-cyano-7-deazaguanine biosynthesis.</text>
</comment>
<reference evidence="11 12" key="1">
    <citation type="submission" date="2018-06" db="EMBL/GenBank/DDBJ databases">
        <title>Spirosoma sp. HMF3257 Genome sequencing and assembly.</title>
        <authorList>
            <person name="Kang H."/>
            <person name="Cha I."/>
            <person name="Kim H."/>
            <person name="Kang J."/>
            <person name="Joh K."/>
        </authorList>
    </citation>
    <scope>NUCLEOTIDE SEQUENCE [LARGE SCALE GENOMIC DNA]</scope>
    <source>
        <strain evidence="11 12">HMF3257</strain>
    </source>
</reference>
<evidence type="ECO:0000313" key="12">
    <source>
        <dbReference type="Proteomes" id="UP000249016"/>
    </source>
</evidence>
<dbReference type="AlphaFoldDB" id="A0A327NNG8"/>
<evidence type="ECO:0000256" key="9">
    <source>
        <dbReference type="ARBA" id="ARBA00031449"/>
    </source>
</evidence>
<dbReference type="OrthoDB" id="9804698at2"/>
<gene>
    <name evidence="11" type="ORF">HMF3257_07160</name>
</gene>
<dbReference type="GO" id="GO:0070497">
    <property type="term" value="F:6-carboxytetrahydropterin synthase activity"/>
    <property type="evidence" value="ECO:0007669"/>
    <property type="project" value="UniProtKB-EC"/>
</dbReference>
<keyword evidence="7" id="KW-0862">Zinc</keyword>
<evidence type="ECO:0000256" key="7">
    <source>
        <dbReference type="ARBA" id="ARBA00022833"/>
    </source>
</evidence>
<evidence type="ECO:0000256" key="5">
    <source>
        <dbReference type="ARBA" id="ARBA00018141"/>
    </source>
</evidence>
<keyword evidence="8" id="KW-0456">Lyase</keyword>
<comment type="catalytic activity">
    <reaction evidence="10">
        <text>7,8-dihydroneopterin 3'-triphosphate + H2O = 6-carboxy-5,6,7,8-tetrahydropterin + triphosphate + acetaldehyde + 2 H(+)</text>
        <dbReference type="Rhea" id="RHEA:27966"/>
        <dbReference type="ChEBI" id="CHEBI:15343"/>
        <dbReference type="ChEBI" id="CHEBI:15377"/>
        <dbReference type="ChEBI" id="CHEBI:15378"/>
        <dbReference type="ChEBI" id="CHEBI:18036"/>
        <dbReference type="ChEBI" id="CHEBI:58462"/>
        <dbReference type="ChEBI" id="CHEBI:61032"/>
        <dbReference type="EC" id="4.1.2.50"/>
    </reaction>
</comment>
<dbReference type="PANTHER" id="PTHR12589">
    <property type="entry name" value="PYRUVOYL TETRAHYDROBIOPTERIN SYNTHASE"/>
    <property type="match status" value="1"/>
</dbReference>
<evidence type="ECO:0000256" key="3">
    <source>
        <dbReference type="ARBA" id="ARBA00008900"/>
    </source>
</evidence>
<name>A0A327NNG8_9BACT</name>
<evidence type="ECO:0000256" key="1">
    <source>
        <dbReference type="ARBA" id="ARBA00001947"/>
    </source>
</evidence>
<comment type="caution">
    <text evidence="11">The sequence shown here is derived from an EMBL/GenBank/DDBJ whole genome shotgun (WGS) entry which is preliminary data.</text>
</comment>
<comment type="similarity">
    <text evidence="3">Belongs to the PTPS family. QueD subfamily.</text>
</comment>
<sequence length="153" mass="17629">MDTSGTDVPPPITLRANSPRVAVFRKEHFNAAHRLNNPNWSDEKNTRVYGKCNNPNYHGHNYELIVQVVGPIDPETGYVIDMKHLGDLMQKHVIDRFDHKNLNLDTDEFADLNPSAENIAIVIYTILRNQLSEGLDLKIRLYETERNFVEYPV</sequence>
<keyword evidence="12" id="KW-1185">Reference proteome</keyword>
<organism evidence="11 12">
    <name type="scientific">Spirosoma telluris</name>
    <dbReference type="NCBI Taxonomy" id="2183553"/>
    <lineage>
        <taxon>Bacteria</taxon>
        <taxon>Pseudomonadati</taxon>
        <taxon>Bacteroidota</taxon>
        <taxon>Cytophagia</taxon>
        <taxon>Cytophagales</taxon>
        <taxon>Cytophagaceae</taxon>
        <taxon>Spirosoma</taxon>
    </lineage>
</organism>
<dbReference type="Pfam" id="PF01242">
    <property type="entry name" value="PTPS"/>
    <property type="match status" value="1"/>
</dbReference>
<evidence type="ECO:0000313" key="11">
    <source>
        <dbReference type="EMBL" id="RAI74168.1"/>
    </source>
</evidence>
<dbReference type="PANTHER" id="PTHR12589:SF7">
    <property type="entry name" value="6-PYRUVOYL TETRAHYDROBIOPTERIN SYNTHASE"/>
    <property type="match status" value="1"/>
</dbReference>
<evidence type="ECO:0000256" key="2">
    <source>
        <dbReference type="ARBA" id="ARBA00005061"/>
    </source>
</evidence>
<evidence type="ECO:0000256" key="8">
    <source>
        <dbReference type="ARBA" id="ARBA00023239"/>
    </source>
</evidence>
<dbReference type="GO" id="GO:0046872">
    <property type="term" value="F:metal ion binding"/>
    <property type="evidence" value="ECO:0007669"/>
    <property type="project" value="UniProtKB-KW"/>
</dbReference>
<comment type="cofactor">
    <cofactor evidence="1">
        <name>Zn(2+)</name>
        <dbReference type="ChEBI" id="CHEBI:29105"/>
    </cofactor>
</comment>
<dbReference type="SUPFAM" id="SSF55620">
    <property type="entry name" value="Tetrahydrobiopterin biosynthesis enzymes-like"/>
    <property type="match status" value="1"/>
</dbReference>
<dbReference type="Proteomes" id="UP000249016">
    <property type="component" value="Unassembled WGS sequence"/>
</dbReference>
<dbReference type="FunFam" id="3.30.479.10:FF:000003">
    <property type="entry name" value="6-pyruvoyl tetrahydrobiopterin synthase"/>
    <property type="match status" value="1"/>
</dbReference>
<protein>
    <recommendedName>
        <fullName evidence="5">6-carboxy-5,6,7,8-tetrahydropterin synthase</fullName>
        <ecNumber evidence="4">4.1.2.50</ecNumber>
    </recommendedName>
    <alternativeName>
        <fullName evidence="9">Queuosine biosynthesis protein QueD</fullName>
    </alternativeName>
</protein>